<reference evidence="1 2" key="1">
    <citation type="submission" date="2017-09" db="EMBL/GenBank/DDBJ databases">
        <title>Depth-based differentiation of microbial function through sediment-hosted aquifers and enrichment of novel symbionts in the deep terrestrial subsurface.</title>
        <authorList>
            <person name="Probst A.J."/>
            <person name="Ladd B."/>
            <person name="Jarett J.K."/>
            <person name="Geller-Mcgrath D.E."/>
            <person name="Sieber C.M."/>
            <person name="Emerson J.B."/>
            <person name="Anantharaman K."/>
            <person name="Thomas B.C."/>
            <person name="Malmstrom R."/>
            <person name="Stieglmeier M."/>
            <person name="Klingl A."/>
            <person name="Woyke T."/>
            <person name="Ryan C.M."/>
            <person name="Banfield J.F."/>
        </authorList>
    </citation>
    <scope>NUCLEOTIDE SEQUENCE [LARGE SCALE GENOMIC DNA]</scope>
    <source>
        <strain evidence="1">CG10_big_fil_rev_8_21_14_0_10_32_10</strain>
    </source>
</reference>
<gene>
    <name evidence="1" type="ORF">COV24_03550</name>
</gene>
<evidence type="ECO:0000313" key="2">
    <source>
        <dbReference type="Proteomes" id="UP000230214"/>
    </source>
</evidence>
<comment type="caution">
    <text evidence="1">The sequence shown here is derived from an EMBL/GenBank/DDBJ whole genome shotgun (WGS) entry which is preliminary data.</text>
</comment>
<evidence type="ECO:0000313" key="1">
    <source>
        <dbReference type="EMBL" id="PIR43307.1"/>
    </source>
</evidence>
<sequence length="87" mass="10104">MEFHSLENNGDYSPKLTEDYANNLTTSEFRMIANDLCQNLTTIHNAKIVIHTLCDMVEDLYDLVASAIDEESYNIEEDEEYSDFEEE</sequence>
<accession>A0A2H0RA06</accession>
<dbReference type="Proteomes" id="UP000230214">
    <property type="component" value="Unassembled WGS sequence"/>
</dbReference>
<dbReference type="EMBL" id="PCXU01000029">
    <property type="protein sequence ID" value="PIR43307.1"/>
    <property type="molecule type" value="Genomic_DNA"/>
</dbReference>
<protein>
    <submittedName>
        <fullName evidence="1">Uncharacterized protein</fullName>
    </submittedName>
</protein>
<dbReference type="AlphaFoldDB" id="A0A2H0RA06"/>
<proteinExistence type="predicted"/>
<name>A0A2H0RA06_UNCKA</name>
<organism evidence="1 2">
    <name type="scientific">candidate division WWE3 bacterium CG10_big_fil_rev_8_21_14_0_10_32_10</name>
    <dbReference type="NCBI Taxonomy" id="1975090"/>
    <lineage>
        <taxon>Bacteria</taxon>
        <taxon>Katanobacteria</taxon>
    </lineage>
</organism>